<dbReference type="EMBL" id="LVYV01000014">
    <property type="protein sequence ID" value="KZD22799.1"/>
    <property type="molecule type" value="Genomic_DNA"/>
</dbReference>
<dbReference type="AlphaFoldDB" id="A0A163Z149"/>
<comment type="caution">
    <text evidence="1">The sequence shown here is derived from an EMBL/GenBank/DDBJ whole genome shotgun (WGS) entry which is preliminary data.</text>
</comment>
<accession>A0A163Z149</accession>
<dbReference type="OrthoDB" id="7605179at2"/>
<evidence type="ECO:0000313" key="2">
    <source>
        <dbReference type="Proteomes" id="UP000076574"/>
    </source>
</evidence>
<keyword evidence="2" id="KW-1185">Reference proteome</keyword>
<dbReference type="RefSeq" id="WP_139069867.1">
    <property type="nucleotide sequence ID" value="NZ_LVYV01000014.1"/>
</dbReference>
<evidence type="ECO:0000313" key="1">
    <source>
        <dbReference type="EMBL" id="KZD22799.1"/>
    </source>
</evidence>
<name>A0A163Z149_9BRAD</name>
<proteinExistence type="predicted"/>
<organism evidence="1 2">
    <name type="scientific">Tardiphaga robiniae</name>
    <dbReference type="NCBI Taxonomy" id="943830"/>
    <lineage>
        <taxon>Bacteria</taxon>
        <taxon>Pseudomonadati</taxon>
        <taxon>Pseudomonadota</taxon>
        <taxon>Alphaproteobacteria</taxon>
        <taxon>Hyphomicrobiales</taxon>
        <taxon>Nitrobacteraceae</taxon>
        <taxon>Tardiphaga</taxon>
    </lineage>
</organism>
<dbReference type="Proteomes" id="UP000076574">
    <property type="component" value="Unassembled WGS sequence"/>
</dbReference>
<gene>
    <name evidence="1" type="ORF">A4A58_28070</name>
</gene>
<reference evidence="1 2" key="1">
    <citation type="submission" date="2016-03" db="EMBL/GenBank/DDBJ databases">
        <title>Microsymbionts genomes from the relict species Vavilovia formosa (Stev.) Fed.</title>
        <authorList>
            <person name="Kopat V."/>
            <person name="Chirak E."/>
            <person name="Kimeklis A."/>
            <person name="Andronov E."/>
        </authorList>
    </citation>
    <scope>NUCLEOTIDE SEQUENCE [LARGE SCALE GENOMIC DNA]</scope>
    <source>
        <strain evidence="1 2">Vaf07</strain>
    </source>
</reference>
<sequence length="341" mass="38768">MTKPGRSGAHYIRTLVYMDEPQLILLKRNRANVIALAIPSSEGKAEFLAVTVSKKDYEAYIDGLVDLRYLYTYPINRTVFTFDLMELKGGKVMMTPWEEQIPDNYLPSPRFFSSNHTELEENNVADPHVEKLVVDGDWDMPDFGDFYSRYSNVYYLLSASHAFSDDEVDLEKKKEIKKAFGDIPFRGGSSYVHFYKALPGSIPRAERLRMDKIVYQSPGYVSVHGDADAFSETEALIRAFLGDRAAIKQIYDKFHEFLSKNRFLAMPADQFLPTDAAAAYIKNTTNSLVEKLHVPNAAILKSLVNNNELAFAKIILSLYRRLDEASRFFAQGRVNFASSES</sequence>
<protein>
    <submittedName>
        <fullName evidence="1">Uncharacterized protein</fullName>
    </submittedName>
</protein>